<organism evidence="12 13">
    <name type="scientific">Meloidogyne floridensis</name>
    <dbReference type="NCBI Taxonomy" id="298350"/>
    <lineage>
        <taxon>Eukaryota</taxon>
        <taxon>Metazoa</taxon>
        <taxon>Ecdysozoa</taxon>
        <taxon>Nematoda</taxon>
        <taxon>Chromadorea</taxon>
        <taxon>Rhabditida</taxon>
        <taxon>Tylenchina</taxon>
        <taxon>Tylenchomorpha</taxon>
        <taxon>Tylenchoidea</taxon>
        <taxon>Meloidogynidae</taxon>
        <taxon>Meloidogyninae</taxon>
        <taxon>Meloidogyne</taxon>
    </lineage>
</organism>
<dbReference type="GO" id="GO:0007042">
    <property type="term" value="P:lysosomal lumen acidification"/>
    <property type="evidence" value="ECO:0007669"/>
    <property type="project" value="UniProtKB-ARBA"/>
</dbReference>
<dbReference type="WBParaSite" id="scf7180000421596.g7328">
    <property type="protein sequence ID" value="scf7180000421596.g7328"/>
    <property type="gene ID" value="scf7180000421596.g7328"/>
</dbReference>
<dbReference type="PRINTS" id="PR00122">
    <property type="entry name" value="VACATPASE"/>
</dbReference>
<name>A0A915NXA9_9BILA</name>
<dbReference type="PANTHER" id="PTHR10263">
    <property type="entry name" value="V-TYPE PROTON ATPASE PROTEOLIPID SUBUNIT"/>
    <property type="match status" value="1"/>
</dbReference>
<evidence type="ECO:0000256" key="6">
    <source>
        <dbReference type="ARBA" id="ARBA00022989"/>
    </source>
</evidence>
<dbReference type="CDD" id="cd18176">
    <property type="entry name" value="ATP-synt_Vo_c_ATP6C_rpt2"/>
    <property type="match status" value="1"/>
</dbReference>
<dbReference type="Pfam" id="PF00137">
    <property type="entry name" value="ATP-synt_C"/>
    <property type="match status" value="2"/>
</dbReference>
<evidence type="ECO:0000256" key="2">
    <source>
        <dbReference type="ARBA" id="ARBA00007296"/>
    </source>
</evidence>
<feature type="transmembrane region" description="Helical" evidence="10">
    <location>
        <begin position="59"/>
        <end position="79"/>
    </location>
</feature>
<dbReference type="SUPFAM" id="SSF81333">
    <property type="entry name" value="F1F0 ATP synthase subunit C"/>
    <property type="match status" value="1"/>
</dbReference>
<keyword evidence="10" id="KW-0926">Vacuole</keyword>
<keyword evidence="6 10" id="KW-1133">Transmembrane helix</keyword>
<dbReference type="GO" id="GO:0046961">
    <property type="term" value="F:proton-transporting ATPase activity, rotational mechanism"/>
    <property type="evidence" value="ECO:0007669"/>
    <property type="project" value="InterPro"/>
</dbReference>
<evidence type="ECO:0000313" key="13">
    <source>
        <dbReference type="WBParaSite" id="scf7180000421596.g7328"/>
    </source>
</evidence>
<dbReference type="InterPro" id="IPR002379">
    <property type="entry name" value="ATPase_proteolipid_c-like_dom"/>
</dbReference>
<dbReference type="GO" id="GO:0005774">
    <property type="term" value="C:vacuolar membrane"/>
    <property type="evidence" value="ECO:0007669"/>
    <property type="project" value="UniProtKB-SubCell"/>
</dbReference>
<dbReference type="FunFam" id="1.20.120.610:FF:000001">
    <property type="entry name" value="V-type proton ATPase proteolipid subunit"/>
    <property type="match status" value="1"/>
</dbReference>
<reference evidence="13" key="1">
    <citation type="submission" date="2022-11" db="UniProtKB">
        <authorList>
            <consortium name="WormBaseParasite"/>
        </authorList>
    </citation>
    <scope>IDENTIFICATION</scope>
</reference>
<comment type="similarity">
    <text evidence="2 10">Belongs to the V-ATPase proteolipid subunit family.</text>
</comment>
<dbReference type="Proteomes" id="UP000887560">
    <property type="component" value="Unplaced"/>
</dbReference>
<accession>A0A915NXA9</accession>
<dbReference type="InterPro" id="IPR000245">
    <property type="entry name" value="ATPase_proteolipid_csu"/>
</dbReference>
<keyword evidence="12" id="KW-1185">Reference proteome</keyword>
<keyword evidence="5 10" id="KW-0375">Hydrogen ion transport</keyword>
<sequence>MSFDLDAAERAAYAPFFGYIGAASAQIFTVFGAAYGTAKSAVGICSMGVMRPELIMKSVIPVIMAGIIGIYGLVVAMVLKGKVGPASAGYTLEKGFSHLAAGLTCGLCGLGAGYAIGIVGDAGVRGTAQQPRLFVGMILILIFSEVLGLYGMIQIMIPTKSCSLSKNLIPLTDKAPRAVLTWNMHEKIRRNKEIWDDPDSIVHRLPKHYQRRYWKNFVLSKPAPVHYTPPEFRYYWDNKRNVQLETEEYPILPLRCPEQEQGLWGGEGVIKGYRESNPKLKKKILPRLWIPKLWTPTIKSVLLYSEILDIYMNISVTDRVQRLIDQHFGLDLYLLETPDVDIDSRLGIDLKRQLLLALASKNYYHNDSIRQEYIANKYSRFVIPLEEAEWYGLDLNTACRKLQDIEDNKEPIPLKKLFSEELISEIKKGVTSEVVPLEEAEEEEEGLTYEKHKWIGWRI</sequence>
<evidence type="ECO:0000256" key="8">
    <source>
        <dbReference type="ARBA" id="ARBA00023136"/>
    </source>
</evidence>
<dbReference type="Gene3D" id="1.20.120.610">
    <property type="entry name" value="lithium bound rotor ring of v- atpase"/>
    <property type="match status" value="1"/>
</dbReference>
<evidence type="ECO:0000313" key="12">
    <source>
        <dbReference type="Proteomes" id="UP000887560"/>
    </source>
</evidence>
<keyword evidence="3 10" id="KW-0813">Transport</keyword>
<comment type="subunit">
    <text evidence="9">V-ATPase is a heteromultimeric enzyme made up of two complexes: the ATP-hydrolytic V1 complex and the proton translocation V0 complex. The V1 complex consists of three catalytic AB heterodimers that form a heterohexamer, three peripheral stalks each consisting of EG heterodimers, one central rotor including subunits D and F, and the regulatory subunits C and H. The proton translocation complex V0 consists of the proton transport subunit a, a ring of proteolipid subunits c9c'', rotary subunit d, subunits e and f, and the accessory subunits vah-19/Ac45 and vah-20/PRR.</text>
</comment>
<dbReference type="InterPro" id="IPR035921">
    <property type="entry name" value="F/V-ATP_Csub_sf"/>
</dbReference>
<evidence type="ECO:0000256" key="4">
    <source>
        <dbReference type="ARBA" id="ARBA00022692"/>
    </source>
</evidence>
<feature type="domain" description="V-ATPase proteolipid subunit C-like" evidence="11">
    <location>
        <begin position="20"/>
        <end position="79"/>
    </location>
</feature>
<comment type="subcellular location">
    <subcellularLocation>
        <location evidence="1">Membrane</location>
        <topology evidence="1">Multi-pass membrane protein</topology>
    </subcellularLocation>
    <subcellularLocation>
        <location evidence="10">Vacuole membrane</location>
        <topology evidence="10">Multi-pass membrane protein</topology>
    </subcellularLocation>
</comment>
<dbReference type="GO" id="GO:0033179">
    <property type="term" value="C:proton-transporting V-type ATPase, V0 domain"/>
    <property type="evidence" value="ECO:0007669"/>
    <property type="project" value="InterPro"/>
</dbReference>
<keyword evidence="4 10" id="KW-0812">Transmembrane</keyword>
<dbReference type="InterPro" id="IPR011555">
    <property type="entry name" value="ATPase_proteolipid_su_C_euk"/>
</dbReference>
<evidence type="ECO:0000256" key="9">
    <source>
        <dbReference type="ARBA" id="ARBA00046574"/>
    </source>
</evidence>
<dbReference type="CDD" id="cd18175">
    <property type="entry name" value="ATP-synt_Vo_c_ATP6C_rpt1"/>
    <property type="match status" value="1"/>
</dbReference>
<keyword evidence="8 10" id="KW-0472">Membrane</keyword>
<comment type="function">
    <text evidence="10">Proton-conducting pore forming of the V0 complex of vacuolar(H+)-ATPase (V-ATPase), a multisubunit enzyme composed of a peripheral complex (V1) that hydrolyzes ATP and a membrane integral complex (V0) that translocates protons. V-ATPase is responsible for acidifying and maintaining the pH of intracellular compartments and in some cell types, is targeted to the plasma membrane, where it is responsible for acidifying the extracellular environment.</text>
</comment>
<evidence type="ECO:0000256" key="3">
    <source>
        <dbReference type="ARBA" id="ARBA00022448"/>
    </source>
</evidence>
<feature type="transmembrane region" description="Helical" evidence="10">
    <location>
        <begin position="132"/>
        <end position="153"/>
    </location>
</feature>
<evidence type="ECO:0000256" key="1">
    <source>
        <dbReference type="ARBA" id="ARBA00004141"/>
    </source>
</evidence>
<feature type="transmembrane region" description="Helical" evidence="10">
    <location>
        <begin position="99"/>
        <end position="120"/>
    </location>
</feature>
<feature type="domain" description="V-ATPase proteolipid subunit C-like" evidence="11">
    <location>
        <begin position="99"/>
        <end position="153"/>
    </location>
</feature>
<dbReference type="NCBIfam" id="TIGR01100">
    <property type="entry name" value="V_ATP_synt_C"/>
    <property type="match status" value="1"/>
</dbReference>
<evidence type="ECO:0000256" key="10">
    <source>
        <dbReference type="RuleBase" id="RU363060"/>
    </source>
</evidence>
<dbReference type="AlphaFoldDB" id="A0A915NXA9"/>
<feature type="transmembrane region" description="Helical" evidence="10">
    <location>
        <begin position="12"/>
        <end position="38"/>
    </location>
</feature>
<evidence type="ECO:0000256" key="7">
    <source>
        <dbReference type="ARBA" id="ARBA00023065"/>
    </source>
</evidence>
<keyword evidence="7 10" id="KW-0406">Ion transport</keyword>
<proteinExistence type="inferred from homology"/>
<evidence type="ECO:0000259" key="11">
    <source>
        <dbReference type="Pfam" id="PF00137"/>
    </source>
</evidence>
<evidence type="ECO:0000256" key="5">
    <source>
        <dbReference type="ARBA" id="ARBA00022781"/>
    </source>
</evidence>
<protein>
    <recommendedName>
        <fullName evidence="10">V-type proton ATPase proteolipid subunit</fullName>
    </recommendedName>
</protein>